<name>A0ACB7TFD4_HYAAI</name>
<evidence type="ECO:0000313" key="2">
    <source>
        <dbReference type="Proteomes" id="UP000821845"/>
    </source>
</evidence>
<reference evidence="1" key="1">
    <citation type="submission" date="2020-05" db="EMBL/GenBank/DDBJ databases">
        <title>Large-scale comparative analyses of tick genomes elucidate their genetic diversity and vector capacities.</title>
        <authorList>
            <person name="Jia N."/>
            <person name="Wang J."/>
            <person name="Shi W."/>
            <person name="Du L."/>
            <person name="Sun Y."/>
            <person name="Zhan W."/>
            <person name="Jiang J."/>
            <person name="Wang Q."/>
            <person name="Zhang B."/>
            <person name="Ji P."/>
            <person name="Sakyi L.B."/>
            <person name="Cui X."/>
            <person name="Yuan T."/>
            <person name="Jiang B."/>
            <person name="Yang W."/>
            <person name="Lam T.T.-Y."/>
            <person name="Chang Q."/>
            <person name="Ding S."/>
            <person name="Wang X."/>
            <person name="Zhu J."/>
            <person name="Ruan X."/>
            <person name="Zhao L."/>
            <person name="Wei J."/>
            <person name="Que T."/>
            <person name="Du C."/>
            <person name="Cheng J."/>
            <person name="Dai P."/>
            <person name="Han X."/>
            <person name="Huang E."/>
            <person name="Gao Y."/>
            <person name="Liu J."/>
            <person name="Shao H."/>
            <person name="Ye R."/>
            <person name="Li L."/>
            <person name="Wei W."/>
            <person name="Wang X."/>
            <person name="Wang C."/>
            <person name="Yang T."/>
            <person name="Huo Q."/>
            <person name="Li W."/>
            <person name="Guo W."/>
            <person name="Chen H."/>
            <person name="Zhou L."/>
            <person name="Ni X."/>
            <person name="Tian J."/>
            <person name="Zhou Y."/>
            <person name="Sheng Y."/>
            <person name="Liu T."/>
            <person name="Pan Y."/>
            <person name="Xia L."/>
            <person name="Li J."/>
            <person name="Zhao F."/>
            <person name="Cao W."/>
        </authorList>
    </citation>
    <scope>NUCLEOTIDE SEQUENCE</scope>
    <source>
        <strain evidence="1">Hyas-2018</strain>
    </source>
</reference>
<gene>
    <name evidence="1" type="ORF">HPB50_005297</name>
</gene>
<protein>
    <submittedName>
        <fullName evidence="1">Uncharacterized protein</fullName>
    </submittedName>
</protein>
<proteinExistence type="predicted"/>
<organism evidence="1 2">
    <name type="scientific">Hyalomma asiaticum</name>
    <name type="common">Tick</name>
    <dbReference type="NCBI Taxonomy" id="266040"/>
    <lineage>
        <taxon>Eukaryota</taxon>
        <taxon>Metazoa</taxon>
        <taxon>Ecdysozoa</taxon>
        <taxon>Arthropoda</taxon>
        <taxon>Chelicerata</taxon>
        <taxon>Arachnida</taxon>
        <taxon>Acari</taxon>
        <taxon>Parasitiformes</taxon>
        <taxon>Ixodida</taxon>
        <taxon>Ixodoidea</taxon>
        <taxon>Ixodidae</taxon>
        <taxon>Hyalomminae</taxon>
        <taxon>Hyalomma</taxon>
    </lineage>
</organism>
<dbReference type="Proteomes" id="UP000821845">
    <property type="component" value="Chromosome 1"/>
</dbReference>
<comment type="caution">
    <text evidence="1">The sequence shown here is derived from an EMBL/GenBank/DDBJ whole genome shotgun (WGS) entry which is preliminary data.</text>
</comment>
<dbReference type="EMBL" id="CM023481">
    <property type="protein sequence ID" value="KAH6944808.1"/>
    <property type="molecule type" value="Genomic_DNA"/>
</dbReference>
<sequence length="408" mass="44667">MPKINYRALTEDAPTKSSTPSAPPKSGAHCSRLREISVRIPRSLAQRRWSSRKKEDNIAFLDDKSCHLACSSGSSPSPPRKLRAACQERSFDLESSPSCTPKGFLVFLDSSPERDERGENVVNVPPTDVLEPCPLGLDVTRILESDPVCPGSPPDTPAGGHDVTTSSGPICRICHEGDQHESLLSLCKCSGTMGLLHLSCLERWLNGRHVDFCELCHHRFPTVAQANSGRLFVHWALHGDSQRTLLGDLLCFALLTPIAAVSCFLCFHNASKQALEGRVMEAASLVTLAGLLVTAYMAWSFLTLRFHCRAFAVWQARNPIRRVLAPPFAREAGERDRTTCPQPPGAREMVDVVAGSTNETRSTTEPLGGGTVRLPFERSIQSGMREDLPSSQGQPVHALEPFTGFAYW</sequence>
<keyword evidence="2" id="KW-1185">Reference proteome</keyword>
<evidence type="ECO:0000313" key="1">
    <source>
        <dbReference type="EMBL" id="KAH6944808.1"/>
    </source>
</evidence>
<accession>A0ACB7TFD4</accession>